<evidence type="ECO:0008006" key="3">
    <source>
        <dbReference type="Google" id="ProtNLM"/>
    </source>
</evidence>
<protein>
    <recommendedName>
        <fullName evidence="3">Tetratricopeptide repeat protein</fullName>
    </recommendedName>
</protein>
<sequence>MFDDFFKKREEMPLALRAISALQKGNYQEALKLFDEYILMVENQNLPLNEDDASFYYNRSIAKSQLDDIDGAMEDLVKCLRIAELHQAYLELFNLYRFKQDAQTGTKYLIRAYELGNKEAEKVLRENTNYFNR</sequence>
<dbReference type="Proteomes" id="UP000271937">
    <property type="component" value="Unassembled WGS sequence"/>
</dbReference>
<proteinExistence type="predicted"/>
<name>A0A3P3W3S3_9FLAO</name>
<accession>A0A3P3W3S3</accession>
<gene>
    <name evidence="1" type="ORF">EG849_11980</name>
</gene>
<dbReference type="RefSeq" id="WP_125013326.1">
    <property type="nucleotide sequence ID" value="NZ_RQVR01000014.1"/>
</dbReference>
<dbReference type="Gene3D" id="1.25.40.10">
    <property type="entry name" value="Tetratricopeptide repeat domain"/>
    <property type="match status" value="1"/>
</dbReference>
<keyword evidence="2" id="KW-1185">Reference proteome</keyword>
<dbReference type="OrthoDB" id="1290858at2"/>
<dbReference type="SUPFAM" id="SSF48452">
    <property type="entry name" value="TPR-like"/>
    <property type="match status" value="1"/>
</dbReference>
<dbReference type="EMBL" id="RQVR01000014">
    <property type="protein sequence ID" value="RRJ89725.1"/>
    <property type="molecule type" value="Genomic_DNA"/>
</dbReference>
<dbReference type="InterPro" id="IPR011990">
    <property type="entry name" value="TPR-like_helical_dom_sf"/>
</dbReference>
<organism evidence="1 2">
    <name type="scientific">Flavobacterium macacae</name>
    <dbReference type="NCBI Taxonomy" id="2488993"/>
    <lineage>
        <taxon>Bacteria</taxon>
        <taxon>Pseudomonadati</taxon>
        <taxon>Bacteroidota</taxon>
        <taxon>Flavobacteriia</taxon>
        <taxon>Flavobacteriales</taxon>
        <taxon>Flavobacteriaceae</taxon>
        <taxon>Flavobacterium</taxon>
    </lineage>
</organism>
<evidence type="ECO:0000313" key="1">
    <source>
        <dbReference type="EMBL" id="RRJ89725.1"/>
    </source>
</evidence>
<comment type="caution">
    <text evidence="1">The sequence shown here is derived from an EMBL/GenBank/DDBJ whole genome shotgun (WGS) entry which is preliminary data.</text>
</comment>
<reference evidence="1 2" key="1">
    <citation type="submission" date="2018-11" db="EMBL/GenBank/DDBJ databases">
        <title>Flavobacterium sp. nov., YIM 102600 draft genome.</title>
        <authorList>
            <person name="Li G."/>
            <person name="Jiang Y."/>
        </authorList>
    </citation>
    <scope>NUCLEOTIDE SEQUENCE [LARGE SCALE GENOMIC DNA]</scope>
    <source>
        <strain evidence="1 2">YIM 102600</strain>
    </source>
</reference>
<dbReference type="AlphaFoldDB" id="A0A3P3W3S3"/>
<evidence type="ECO:0000313" key="2">
    <source>
        <dbReference type="Proteomes" id="UP000271937"/>
    </source>
</evidence>